<proteinExistence type="predicted"/>
<name>A0A316DAA3_9BACL</name>
<keyword evidence="3" id="KW-1185">Reference proteome</keyword>
<evidence type="ECO:0000313" key="2">
    <source>
        <dbReference type="EMBL" id="PWK13919.1"/>
    </source>
</evidence>
<sequence length="373" mass="40740">MSQDAKQVSREEERNLQSVSRAVRTPQTSSRMSPLTQLHSLQKTIGNQATTRMLQTMQASQMKRNAQAYAPIQRMPIKDLPKEFGTLYGSTGIKMSGELMLFKKWLAGLVEEKFDKNVVDFIDDDAFTSETLADYFAQYQVFKSSVGPELKNNKKADVPVPQGMYLVASQSELEAGLYTDGASPCVIVGFHLKMDDTGDGDILAIAHFDSESDPGMFDEMYEAVKARAGDVIDSEPVTKIYVAGGAGKKSEQAQSGLAGYQLFTAIAALADAVASQINNVQVIKRRSLDGKEIGARIDASGGMKRFNNSAIDHTKPEDLQDLNALHAAKFLLDNGKMLKNSDEQDVSSGVNNKKAIEDSVAIVDAQHAQQEEE</sequence>
<reference evidence="2 3" key="1">
    <citation type="submission" date="2018-05" db="EMBL/GenBank/DDBJ databases">
        <title>Genomic Encyclopedia of Type Strains, Phase IV (KMG-IV): sequencing the most valuable type-strain genomes for metagenomic binning, comparative biology and taxonomic classification.</title>
        <authorList>
            <person name="Goeker M."/>
        </authorList>
    </citation>
    <scope>NUCLEOTIDE SEQUENCE [LARGE SCALE GENOMIC DNA]</scope>
    <source>
        <strain evidence="2 3">DSM 18773</strain>
    </source>
</reference>
<evidence type="ECO:0000313" key="3">
    <source>
        <dbReference type="Proteomes" id="UP000245634"/>
    </source>
</evidence>
<dbReference type="EMBL" id="QGGL01000006">
    <property type="protein sequence ID" value="PWK13919.1"/>
    <property type="molecule type" value="Genomic_DNA"/>
</dbReference>
<dbReference type="RefSeq" id="WP_109688473.1">
    <property type="nucleotide sequence ID" value="NZ_QGGL01000006.1"/>
</dbReference>
<dbReference type="Proteomes" id="UP000245634">
    <property type="component" value="Unassembled WGS sequence"/>
</dbReference>
<feature type="region of interest" description="Disordered" evidence="1">
    <location>
        <begin position="1"/>
        <end position="34"/>
    </location>
</feature>
<evidence type="ECO:0000256" key="1">
    <source>
        <dbReference type="SAM" id="MobiDB-lite"/>
    </source>
</evidence>
<organism evidence="2 3">
    <name type="scientific">Tumebacillus permanentifrigoris</name>
    <dbReference type="NCBI Taxonomy" id="378543"/>
    <lineage>
        <taxon>Bacteria</taxon>
        <taxon>Bacillati</taxon>
        <taxon>Bacillota</taxon>
        <taxon>Bacilli</taxon>
        <taxon>Bacillales</taxon>
        <taxon>Alicyclobacillaceae</taxon>
        <taxon>Tumebacillus</taxon>
    </lineage>
</organism>
<comment type="caution">
    <text evidence="2">The sequence shown here is derived from an EMBL/GenBank/DDBJ whole genome shotgun (WGS) entry which is preliminary data.</text>
</comment>
<protein>
    <submittedName>
        <fullName evidence="2">Uncharacterized protein</fullName>
    </submittedName>
</protein>
<feature type="compositionally biased region" description="Polar residues" evidence="1">
    <location>
        <begin position="16"/>
        <end position="34"/>
    </location>
</feature>
<gene>
    <name evidence="2" type="ORF">C7459_106199</name>
</gene>
<dbReference type="AlphaFoldDB" id="A0A316DAA3"/>
<accession>A0A316DAA3</accession>